<reference evidence="7 8" key="1">
    <citation type="submission" date="2019-02" db="EMBL/GenBank/DDBJ databases">
        <title>Genome sequencing of the rare red list fungi Phellinidium pouzarii.</title>
        <authorList>
            <person name="Buettner E."/>
            <person name="Kellner H."/>
        </authorList>
    </citation>
    <scope>NUCLEOTIDE SEQUENCE [LARGE SCALE GENOMIC DNA]</scope>
    <source>
        <strain evidence="7 8">DSM 108285</strain>
    </source>
</reference>
<dbReference type="GO" id="GO:0048211">
    <property type="term" value="P:Golgi vesicle docking"/>
    <property type="evidence" value="ECO:0007669"/>
    <property type="project" value="TreeGrafter"/>
</dbReference>
<dbReference type="PANTHER" id="PTHR10013:SF0">
    <property type="entry name" value="GENERAL VESICULAR TRANSPORT FACTOR P115"/>
    <property type="match status" value="1"/>
</dbReference>
<organism evidence="7 8">
    <name type="scientific">Phellinidium pouzarii</name>
    <dbReference type="NCBI Taxonomy" id="167371"/>
    <lineage>
        <taxon>Eukaryota</taxon>
        <taxon>Fungi</taxon>
        <taxon>Dikarya</taxon>
        <taxon>Basidiomycota</taxon>
        <taxon>Agaricomycotina</taxon>
        <taxon>Agaricomycetes</taxon>
        <taxon>Hymenochaetales</taxon>
        <taxon>Hymenochaetaceae</taxon>
        <taxon>Phellinidium</taxon>
    </lineage>
</organism>
<evidence type="ECO:0000313" key="8">
    <source>
        <dbReference type="Proteomes" id="UP000308199"/>
    </source>
</evidence>
<name>A0A4S4KHY9_9AGAM</name>
<accession>A0A4S4KHY9</accession>
<dbReference type="GO" id="GO:0005783">
    <property type="term" value="C:endoplasmic reticulum"/>
    <property type="evidence" value="ECO:0007669"/>
    <property type="project" value="TreeGrafter"/>
</dbReference>
<dbReference type="EMBL" id="SGPK01000900">
    <property type="protein sequence ID" value="THG96159.1"/>
    <property type="molecule type" value="Genomic_DNA"/>
</dbReference>
<dbReference type="Gene3D" id="1.25.10.10">
    <property type="entry name" value="Leucine-rich Repeat Variant"/>
    <property type="match status" value="1"/>
</dbReference>
<evidence type="ECO:0000313" key="7">
    <source>
        <dbReference type="EMBL" id="THG96159.1"/>
    </source>
</evidence>
<evidence type="ECO:0000256" key="2">
    <source>
        <dbReference type="ARBA" id="ARBA00023034"/>
    </source>
</evidence>
<dbReference type="InterPro" id="IPR011989">
    <property type="entry name" value="ARM-like"/>
</dbReference>
<proteinExistence type="predicted"/>
<dbReference type="Proteomes" id="UP000308199">
    <property type="component" value="Unassembled WGS sequence"/>
</dbReference>
<dbReference type="GO" id="GO:0000139">
    <property type="term" value="C:Golgi membrane"/>
    <property type="evidence" value="ECO:0007669"/>
    <property type="project" value="InterPro"/>
</dbReference>
<feature type="region of interest" description="Disordered" evidence="4">
    <location>
        <begin position="517"/>
        <end position="544"/>
    </location>
</feature>
<dbReference type="GO" id="GO:0048280">
    <property type="term" value="P:vesicle fusion with Golgi apparatus"/>
    <property type="evidence" value="ECO:0007669"/>
    <property type="project" value="InterPro"/>
</dbReference>
<protein>
    <recommendedName>
        <fullName evidence="9">Vesicle tethering protein Uso1/P115-like head domain-containing protein</fullName>
    </recommendedName>
</protein>
<dbReference type="PANTHER" id="PTHR10013">
    <property type="entry name" value="GENERAL VESICULAR TRANSPORT FACTOR P115"/>
    <property type="match status" value="1"/>
</dbReference>
<keyword evidence="3" id="KW-0175">Coiled coil</keyword>
<feature type="region of interest" description="Disordered" evidence="4">
    <location>
        <begin position="833"/>
        <end position="864"/>
    </location>
</feature>
<dbReference type="InterPro" id="IPR006955">
    <property type="entry name" value="Uso1_p115_C"/>
</dbReference>
<dbReference type="InterPro" id="IPR006953">
    <property type="entry name" value="Vesicle_Uso1_P115_head"/>
</dbReference>
<comment type="caution">
    <text evidence="7">The sequence shown here is derived from an EMBL/GenBank/DDBJ whole genome shotgun (WGS) entry which is preliminary data.</text>
</comment>
<dbReference type="Pfam" id="PF04871">
    <property type="entry name" value="Uso1_p115_C"/>
    <property type="match status" value="1"/>
</dbReference>
<keyword evidence="2" id="KW-0333">Golgi apparatus</keyword>
<evidence type="ECO:0000256" key="1">
    <source>
        <dbReference type="ARBA" id="ARBA00004555"/>
    </source>
</evidence>
<dbReference type="GO" id="GO:0005795">
    <property type="term" value="C:Golgi stack"/>
    <property type="evidence" value="ECO:0007669"/>
    <property type="project" value="TreeGrafter"/>
</dbReference>
<gene>
    <name evidence="7" type="ORF">EW145_g7829</name>
</gene>
<dbReference type="GO" id="GO:0006888">
    <property type="term" value="P:endoplasmic reticulum to Golgi vesicle-mediated transport"/>
    <property type="evidence" value="ECO:0007669"/>
    <property type="project" value="TreeGrafter"/>
</dbReference>
<dbReference type="SUPFAM" id="SSF48371">
    <property type="entry name" value="ARM repeat"/>
    <property type="match status" value="1"/>
</dbReference>
<evidence type="ECO:0000256" key="4">
    <source>
        <dbReference type="SAM" id="MobiDB-lite"/>
    </source>
</evidence>
<evidence type="ECO:0000256" key="3">
    <source>
        <dbReference type="ARBA" id="ARBA00023054"/>
    </source>
</evidence>
<evidence type="ECO:0000259" key="6">
    <source>
        <dbReference type="Pfam" id="PF04871"/>
    </source>
</evidence>
<dbReference type="InterPro" id="IPR016024">
    <property type="entry name" value="ARM-type_fold"/>
</dbReference>
<comment type="subcellular location">
    <subcellularLocation>
        <location evidence="1">Golgi apparatus</location>
    </subcellularLocation>
</comment>
<feature type="domain" description="Uso1/p115-like vesicle tethering protein C-terminal" evidence="6">
    <location>
        <begin position="755"/>
        <end position="860"/>
    </location>
</feature>
<evidence type="ECO:0008006" key="9">
    <source>
        <dbReference type="Google" id="ProtNLM"/>
    </source>
</evidence>
<dbReference type="OrthoDB" id="198977at2759"/>
<keyword evidence="8" id="KW-1185">Reference proteome</keyword>
<dbReference type="Pfam" id="PF04869">
    <property type="entry name" value="Uso1_p115_head"/>
    <property type="match status" value="1"/>
</dbReference>
<evidence type="ECO:0000259" key="5">
    <source>
        <dbReference type="Pfam" id="PF04869"/>
    </source>
</evidence>
<feature type="compositionally biased region" description="Acidic residues" evidence="4">
    <location>
        <begin position="844"/>
        <end position="864"/>
    </location>
</feature>
<dbReference type="GO" id="GO:0012507">
    <property type="term" value="C:ER to Golgi transport vesicle membrane"/>
    <property type="evidence" value="ECO:0007669"/>
    <property type="project" value="TreeGrafter"/>
</dbReference>
<dbReference type="InterPro" id="IPR024095">
    <property type="entry name" value="Vesicle_P115"/>
</dbReference>
<dbReference type="AlphaFoldDB" id="A0A4S4KHY9"/>
<dbReference type="GO" id="GO:0006886">
    <property type="term" value="P:intracellular protein transport"/>
    <property type="evidence" value="ECO:0007669"/>
    <property type="project" value="InterPro"/>
</dbReference>
<feature type="domain" description="Vesicle tethering protein Uso1/P115-like head" evidence="5">
    <location>
        <begin position="388"/>
        <end position="734"/>
    </location>
</feature>
<sequence length="864" mass="94872">MLPYHPTSTVARVVLSGMDFFSQTYNALRGPTGAPQTALDAIERLSGRLSPSTLLADRRAAVLSLKGLSRDCKADVGTHALTGLLEVLETDAEIDADIGKAVLETLNILCDVGEASPSAESKATGLKHSDEVLKTDKAAQKLFTLLADPNFYVKYSALQFLATLLHNRRQVVQSYFLNAQNAPANVLATLDDRREIIRNEGLILMQSLISQSPDIQKLFAFEGAFDRLFAIIQKEGGVDGGVIVQDCLACVDSLLRLNVSNQTFFRETGLAGFLTAQLLFPANLPPQEPAPQEFALQFWDAQKTRNVRLVLGVLGLLVGSKGSNESETNAFVRCLIELALASNAPTVLKTQALQRLPTNLNFPFISHIVTPYMPVPETNGEEWDRLEPIVALDALIELVVVGEYAGVSENASRQKSKDALLLRTVAATVFENYTRKEEVRLIILKAMLPSNDPNAPRPSPALLQSLATPLSSPLNLAAAQSTHFASLLFASLIRSSARCKQLARLIKPSAEPTTGAQQLFVPADGPPTSASQSKGPAADEEDPPQSLLAVLAEHLSLAFLSRVHAATAETERETREWDRLVVVYLALLVQWLWEDPKAVREFLENGGVGMLVEPINQTTDVDPLVQGLCAYLLGVCYEFNREPGEITRSTIHAIFNRLSVDAIIGRMSRVREDERFKAIGPDDVVMPYRFPSMHSHAGVSGAAHAEGNDEVEIWFDWAFVDFWKSNYYTIQRAITLDPDTLSSSAGENAETVMLVASLREVIRNQASQVEELQTKLQSAESTKQKEARISDLQAQIASLTTSLGEEQKKRGEVEKEQEDLLVFLEELSTKRRRDKERLRAAGEEVSEDEADNGQDEDDEDGDDS</sequence>